<name>A0A6P8J4C7_ACTTE</name>
<protein>
    <submittedName>
        <fullName evidence="5">Protein FAM102B-like isoform X1</fullName>
    </submittedName>
</protein>
<dbReference type="InParanoid" id="A0A6P8J4C7"/>
<feature type="compositionally biased region" description="Low complexity" evidence="2">
    <location>
        <begin position="192"/>
        <end position="204"/>
    </location>
</feature>
<feature type="region of interest" description="Disordered" evidence="2">
    <location>
        <begin position="159"/>
        <end position="315"/>
    </location>
</feature>
<evidence type="ECO:0000259" key="3">
    <source>
        <dbReference type="PROSITE" id="PS51840"/>
    </source>
</evidence>
<feature type="compositionally biased region" description="Basic and acidic residues" evidence="2">
    <location>
        <begin position="306"/>
        <end position="315"/>
    </location>
</feature>
<dbReference type="GeneID" id="116308243"/>
<reference evidence="5" key="1">
    <citation type="submission" date="2025-08" db="UniProtKB">
        <authorList>
            <consortium name="RefSeq"/>
        </authorList>
    </citation>
    <scope>IDENTIFICATION</scope>
    <source>
        <tissue evidence="5">Tentacle</tissue>
    </source>
</reference>
<dbReference type="PANTHER" id="PTHR21456:SF1">
    <property type="entry name" value="C2 NT-TYPE DOMAIN-CONTAINING PROTEIN"/>
    <property type="match status" value="1"/>
</dbReference>
<dbReference type="KEGG" id="aten:116308243"/>
<dbReference type="InterPro" id="IPR039931">
    <property type="entry name" value="EEIG1/2-like"/>
</dbReference>
<feature type="compositionally biased region" description="Low complexity" evidence="2">
    <location>
        <begin position="240"/>
        <end position="256"/>
    </location>
</feature>
<keyword evidence="4" id="KW-1185">Reference proteome</keyword>
<comment type="similarity">
    <text evidence="1">Belongs to the EEIG family.</text>
</comment>
<dbReference type="AlphaFoldDB" id="A0A6P8J4C7"/>
<accession>A0A6P8J4C7</accession>
<evidence type="ECO:0000313" key="5">
    <source>
        <dbReference type="RefSeq" id="XP_031574484.1"/>
    </source>
</evidence>
<feature type="region of interest" description="Disordered" evidence="2">
    <location>
        <begin position="348"/>
        <end position="368"/>
    </location>
</feature>
<dbReference type="Proteomes" id="UP000515163">
    <property type="component" value="Unplaced"/>
</dbReference>
<evidence type="ECO:0000256" key="1">
    <source>
        <dbReference type="ARBA" id="ARBA00034780"/>
    </source>
</evidence>
<feature type="compositionally biased region" description="Polar residues" evidence="2">
    <location>
        <begin position="265"/>
        <end position="302"/>
    </location>
</feature>
<dbReference type="InterPro" id="IPR019448">
    <property type="entry name" value="NT-C2"/>
</dbReference>
<sequence length="368" mass="40208">MKKKKFKFNVDFFLNELSSVPFVNGVLFSKIRLLDGGSFNEVSSREEVHNNSVKWRKNFHFPCKLTASATNGVLDVCRCRVSVRKEAKGGKSYVKLGFVDINLAEFAGPGAMKRRYILEGYDDKTSRQDNSILEVSISMQLILGDPLFKVPGTPHLHHAVSTETEENRAPQNKASSMSSCEASTEDNTSIKESQSSNNSAESQGAGSGIPGGPKVPFIPGHARSSSEPPLVGHVRSSSLHSRISGYSTSHSISSSIEGHRRIPSLPSTSNQVHSSSEDTGICDSEQTLSSSLVNKKISSPQHSWKKSSDDKKGNDDIVEQILMEQDLRSDELGAGGETEISLHFDFDGKLSSRANNPVPDYVDKYKTL</sequence>
<feature type="compositionally biased region" description="Polar residues" evidence="2">
    <location>
        <begin position="169"/>
        <end position="191"/>
    </location>
</feature>
<dbReference type="FunCoup" id="A0A6P8J4C7">
    <property type="interactions" value="1491"/>
</dbReference>
<evidence type="ECO:0000256" key="2">
    <source>
        <dbReference type="SAM" id="MobiDB-lite"/>
    </source>
</evidence>
<dbReference type="PANTHER" id="PTHR21456">
    <property type="entry name" value="FAMILY WITH SEQUENCE SIMILARITY 102"/>
    <property type="match status" value="1"/>
</dbReference>
<feature type="domain" description="C2 NT-type" evidence="3">
    <location>
        <begin position="1"/>
        <end position="141"/>
    </location>
</feature>
<dbReference type="Pfam" id="PF10358">
    <property type="entry name" value="NT-C2"/>
    <property type="match status" value="1"/>
</dbReference>
<dbReference type="PROSITE" id="PS51840">
    <property type="entry name" value="C2_NT"/>
    <property type="match status" value="1"/>
</dbReference>
<evidence type="ECO:0000313" key="4">
    <source>
        <dbReference type="Proteomes" id="UP000515163"/>
    </source>
</evidence>
<gene>
    <name evidence="5" type="primary">LOC116308243</name>
</gene>
<dbReference type="OrthoDB" id="3365224at2759"/>
<dbReference type="RefSeq" id="XP_031574484.1">
    <property type="nucleotide sequence ID" value="XM_031718624.1"/>
</dbReference>
<organism evidence="4 5">
    <name type="scientific">Actinia tenebrosa</name>
    <name type="common">Australian red waratah sea anemone</name>
    <dbReference type="NCBI Taxonomy" id="6105"/>
    <lineage>
        <taxon>Eukaryota</taxon>
        <taxon>Metazoa</taxon>
        <taxon>Cnidaria</taxon>
        <taxon>Anthozoa</taxon>
        <taxon>Hexacorallia</taxon>
        <taxon>Actiniaria</taxon>
        <taxon>Actiniidae</taxon>
        <taxon>Actinia</taxon>
    </lineage>
</organism>
<proteinExistence type="inferred from homology"/>